<evidence type="ECO:0000313" key="4">
    <source>
        <dbReference type="EMBL" id="MCG7980681.1"/>
    </source>
</evidence>
<sequence>MPKFIPYDYNQHSMVAINYIDQLVPGTFEYAIHHLIESKLDLSVFYPKFKNDDGGRPAYDPAILLKIVLFGYSRGITSSRDLEWQCTHNIIFKALCCDRVPHFTTIADFISNRSSEIESLFEQILLICDEQGLLGHELFAIDGCKMPSNASKEWSGTFKELEQKRDKIKRQIRYHLEAHKKQDKHQSRENAQDQRRKEAIATLNQAYERIDHFLKSQSPRKGQGKIQKEVKSNITDNESGKMTTAKGTIQGYNGLAAVDKKHQVIIDAQAFGEGQEHHTLQPILESVEQRYHRLKINKALYASNIIVTADTGFANEGNMQYLHDNKINAYIPDNQFRSRDPRFSDQKTKYGKRHQLGKKKIRSLIPAGDFKFNQTTMTCICPAGNQLSFRHEAEDKLGNHKAFFEGRLLQYRHCDIKQQCMKNPQSADHRKGKGRQVSFILKKNAKPRYIDWMKHRVDSEAGKQIYSHRMSTVETVFGNIGTNKGLNRFTLRGKRKVQGQWQLYCMVHNIDKIMNYGRVAA</sequence>
<evidence type="ECO:0000259" key="2">
    <source>
        <dbReference type="Pfam" id="PF05598"/>
    </source>
</evidence>
<proteinExistence type="predicted"/>
<dbReference type="Pfam" id="PF13751">
    <property type="entry name" value="DDE_Tnp_1_6"/>
    <property type="match status" value="1"/>
</dbReference>
<feature type="coiled-coil region" evidence="1">
    <location>
        <begin position="151"/>
        <end position="178"/>
    </location>
</feature>
<feature type="domain" description="Transposase InsH N-terminal" evidence="2">
    <location>
        <begin position="20"/>
        <end position="111"/>
    </location>
</feature>
<dbReference type="InterPro" id="IPR025668">
    <property type="entry name" value="Tnp_DDE_dom"/>
</dbReference>
<dbReference type="Proteomes" id="UP000886674">
    <property type="component" value="Unassembled WGS sequence"/>
</dbReference>
<dbReference type="AlphaFoldDB" id="A0A9E4TV98"/>
<evidence type="ECO:0000259" key="3">
    <source>
        <dbReference type="Pfam" id="PF13751"/>
    </source>
</evidence>
<dbReference type="PANTHER" id="PTHR33408:SF4">
    <property type="entry name" value="TRANSPOSASE DDE DOMAIN-CONTAINING PROTEIN"/>
    <property type="match status" value="1"/>
</dbReference>
<keyword evidence="1" id="KW-0175">Coiled coil</keyword>
<accession>A0A9E4TV98</accession>
<name>A0A9E4TV98_9GAMM</name>
<reference evidence="4" key="1">
    <citation type="journal article" date="2021" name="Proc. Natl. Acad. Sci. U.S.A.">
        <title>Global biogeography of chemosynthetic symbionts reveals both localized and globally distributed symbiont groups. .</title>
        <authorList>
            <person name="Osvatic J.T."/>
            <person name="Wilkins L.G.E."/>
            <person name="Leibrecht L."/>
            <person name="Leray M."/>
            <person name="Zauner S."/>
            <person name="Polzin J."/>
            <person name="Camacho Y."/>
            <person name="Gros O."/>
            <person name="van Gils J.A."/>
            <person name="Eisen J.A."/>
            <person name="Petersen J.M."/>
            <person name="Yuen B."/>
        </authorList>
    </citation>
    <scope>NUCLEOTIDE SEQUENCE</scope>
    <source>
        <strain evidence="4">MAGclacostrist055</strain>
    </source>
</reference>
<comment type="caution">
    <text evidence="4">The sequence shown here is derived from an EMBL/GenBank/DDBJ whole genome shotgun (WGS) entry which is preliminary data.</text>
</comment>
<organism evidence="4 5">
    <name type="scientific">Candidatus Thiodiazotropha taylori</name>
    <dbReference type="NCBI Taxonomy" id="2792791"/>
    <lineage>
        <taxon>Bacteria</taxon>
        <taxon>Pseudomonadati</taxon>
        <taxon>Pseudomonadota</taxon>
        <taxon>Gammaproteobacteria</taxon>
        <taxon>Chromatiales</taxon>
        <taxon>Sedimenticolaceae</taxon>
        <taxon>Candidatus Thiodiazotropha</taxon>
    </lineage>
</organism>
<dbReference type="InterPro" id="IPR008490">
    <property type="entry name" value="Transposase_InsH_N"/>
</dbReference>
<evidence type="ECO:0000313" key="5">
    <source>
        <dbReference type="Proteomes" id="UP000886674"/>
    </source>
</evidence>
<dbReference type="EMBL" id="JAEPCR010000143">
    <property type="protein sequence ID" value="MCG7980681.1"/>
    <property type="molecule type" value="Genomic_DNA"/>
</dbReference>
<dbReference type="InterPro" id="IPR047629">
    <property type="entry name" value="IS1182_transpos"/>
</dbReference>
<evidence type="ECO:0000256" key="1">
    <source>
        <dbReference type="SAM" id="Coils"/>
    </source>
</evidence>
<feature type="domain" description="Transposase DDE" evidence="3">
    <location>
        <begin position="380"/>
        <end position="513"/>
    </location>
</feature>
<dbReference type="Pfam" id="PF05598">
    <property type="entry name" value="DUF772"/>
    <property type="match status" value="1"/>
</dbReference>
<dbReference type="NCBIfam" id="NF033551">
    <property type="entry name" value="transpos_IS1182"/>
    <property type="match status" value="1"/>
</dbReference>
<gene>
    <name evidence="4" type="ORF">JAY77_21355</name>
</gene>
<dbReference type="PANTHER" id="PTHR33408">
    <property type="entry name" value="TRANSPOSASE"/>
    <property type="match status" value="1"/>
</dbReference>
<protein>
    <submittedName>
        <fullName evidence="4">IS1182 family transposase</fullName>
    </submittedName>
</protein>